<evidence type="ECO:0000313" key="3">
    <source>
        <dbReference type="Proteomes" id="UP000747399"/>
    </source>
</evidence>
<evidence type="ECO:0000256" key="1">
    <source>
        <dbReference type="SAM" id="MobiDB-lite"/>
    </source>
</evidence>
<keyword evidence="3" id="KW-1185">Reference proteome</keyword>
<dbReference type="AlphaFoldDB" id="A0A8J4BJ62"/>
<organism evidence="2 3">
    <name type="scientific">Volvox africanus</name>
    <dbReference type="NCBI Taxonomy" id="51714"/>
    <lineage>
        <taxon>Eukaryota</taxon>
        <taxon>Viridiplantae</taxon>
        <taxon>Chlorophyta</taxon>
        <taxon>core chlorophytes</taxon>
        <taxon>Chlorophyceae</taxon>
        <taxon>CS clade</taxon>
        <taxon>Chlamydomonadales</taxon>
        <taxon>Volvocaceae</taxon>
        <taxon>Volvox</taxon>
    </lineage>
</organism>
<feature type="region of interest" description="Disordered" evidence="1">
    <location>
        <begin position="1"/>
        <end position="28"/>
    </location>
</feature>
<gene>
    <name evidence="2" type="ORF">Vafri_16775</name>
</gene>
<evidence type="ECO:0000313" key="2">
    <source>
        <dbReference type="EMBL" id="GIL62589.1"/>
    </source>
</evidence>
<protein>
    <submittedName>
        <fullName evidence="2">Uncharacterized protein</fullName>
    </submittedName>
</protein>
<name>A0A8J4BJ62_9CHLO</name>
<accession>A0A8J4BJ62</accession>
<reference evidence="2" key="1">
    <citation type="journal article" date="2021" name="Proc. Natl. Acad. Sci. U.S.A.">
        <title>Three genomes in the algal genus Volvox reveal the fate of a haploid sex-determining region after a transition to homothallism.</title>
        <authorList>
            <person name="Yamamoto K."/>
            <person name="Hamaji T."/>
            <person name="Kawai-Toyooka H."/>
            <person name="Matsuzaki R."/>
            <person name="Takahashi F."/>
            <person name="Nishimura Y."/>
            <person name="Kawachi M."/>
            <person name="Noguchi H."/>
            <person name="Minakuchi Y."/>
            <person name="Umen J.G."/>
            <person name="Toyoda A."/>
            <person name="Nozaki H."/>
        </authorList>
    </citation>
    <scope>NUCLEOTIDE SEQUENCE</scope>
    <source>
        <strain evidence="2">NIES-3780</strain>
    </source>
</reference>
<dbReference type="EMBL" id="BNCO01000052">
    <property type="protein sequence ID" value="GIL62589.1"/>
    <property type="molecule type" value="Genomic_DNA"/>
</dbReference>
<proteinExistence type="predicted"/>
<comment type="caution">
    <text evidence="2">The sequence shown here is derived from an EMBL/GenBank/DDBJ whole genome shotgun (WGS) entry which is preliminary data.</text>
</comment>
<dbReference type="Proteomes" id="UP000747399">
    <property type="component" value="Unassembled WGS sequence"/>
</dbReference>
<sequence length="183" mass="20373">MTRKDRYRPQLDAQQRGKGGYLGPLPSDDWKLYDISSPLVKGTRAAGSSLSASSSATVTEADLTDGGGTSDFPAAASRPPRLVLKAFLYCIGRDDVYDALWRTDLIDRLEFVTRMRDADLVLHRSPGLGERQFALEDLRIGAKQARIPFVSVRKASEQELVPALERALRRFDKMCDQVILESE</sequence>